<reference evidence="3" key="1">
    <citation type="submission" date="2016-10" db="EMBL/GenBank/DDBJ databases">
        <authorList>
            <person name="Varghese N."/>
            <person name="Submissions S."/>
        </authorList>
    </citation>
    <scope>NUCLEOTIDE SEQUENCE [LARGE SCALE GENOMIC DNA]</scope>
    <source>
        <strain evidence="3">DSM 45460</strain>
    </source>
</reference>
<feature type="region of interest" description="Disordered" evidence="1">
    <location>
        <begin position="66"/>
        <end position="104"/>
    </location>
</feature>
<feature type="compositionally biased region" description="Basic and acidic residues" evidence="1">
    <location>
        <begin position="77"/>
        <end position="86"/>
    </location>
</feature>
<evidence type="ECO:0000313" key="3">
    <source>
        <dbReference type="Proteomes" id="UP000199213"/>
    </source>
</evidence>
<accession>A0A1G9A1F4</accession>
<keyword evidence="3" id="KW-1185">Reference proteome</keyword>
<protein>
    <submittedName>
        <fullName evidence="2">Uncharacterized protein</fullName>
    </submittedName>
</protein>
<gene>
    <name evidence="2" type="ORF">SAMN04487820_105235</name>
</gene>
<evidence type="ECO:0000313" key="2">
    <source>
        <dbReference type="EMBL" id="SDK20694.1"/>
    </source>
</evidence>
<dbReference type="EMBL" id="FNFM01000005">
    <property type="protein sequence ID" value="SDK20694.1"/>
    <property type="molecule type" value="Genomic_DNA"/>
</dbReference>
<evidence type="ECO:0000256" key="1">
    <source>
        <dbReference type="SAM" id="MobiDB-lite"/>
    </source>
</evidence>
<sequence length="126" mass="13349">MSLLGGCFAVVLSVRRPLLPSSIGPSSTSLARLPVVRTFGNGSFFLVRPGRFDSPSCPAVCSRWESSGPETSTACRDAGDSADERLQTTGHDAGVEGGLRRRGRAVHDLTVGHPEHTAVPRTLHAR</sequence>
<dbReference type="Proteomes" id="UP000199213">
    <property type="component" value="Unassembled WGS sequence"/>
</dbReference>
<dbReference type="AlphaFoldDB" id="A0A1G9A1F4"/>
<proteinExistence type="predicted"/>
<organism evidence="2 3">
    <name type="scientific">Actinopolyspora mzabensis</name>
    <dbReference type="NCBI Taxonomy" id="995066"/>
    <lineage>
        <taxon>Bacteria</taxon>
        <taxon>Bacillati</taxon>
        <taxon>Actinomycetota</taxon>
        <taxon>Actinomycetes</taxon>
        <taxon>Actinopolysporales</taxon>
        <taxon>Actinopolysporaceae</taxon>
        <taxon>Actinopolyspora</taxon>
    </lineage>
</organism>
<name>A0A1G9A1F4_ACTMZ</name>